<accession>A0ACB5T6G5</accession>
<evidence type="ECO:0000313" key="2">
    <source>
        <dbReference type="Proteomes" id="UP001165064"/>
    </source>
</evidence>
<proteinExistence type="predicted"/>
<organism evidence="1 2">
    <name type="scientific">Ambrosiozyma monospora</name>
    <name type="common">Yeast</name>
    <name type="synonym">Endomycopsis monosporus</name>
    <dbReference type="NCBI Taxonomy" id="43982"/>
    <lineage>
        <taxon>Eukaryota</taxon>
        <taxon>Fungi</taxon>
        <taxon>Dikarya</taxon>
        <taxon>Ascomycota</taxon>
        <taxon>Saccharomycotina</taxon>
        <taxon>Pichiomycetes</taxon>
        <taxon>Pichiales</taxon>
        <taxon>Pichiaceae</taxon>
        <taxon>Ambrosiozyma</taxon>
    </lineage>
</organism>
<sequence>MSLELSLRISCIRKLIATTNYAITLRSPTRHFHSAYAIRQQKQSQPICVNPQFLIELQVLYKFLQYQSNIKFQMIDNSVYPFQLIQNVKLGELESKKSKVPDSDDDKTNTLRESAQNASVTTNGESEDNEFCHKSVEETSQISTPLNQSQPSPETQQRDTEVIIQDQTNFEEVIFDMIDPHSKSIPENPTMNAILNFTIETWKEAGQDIYMFPRKMGSIKVLYPMIYYAYRYSKGKEIVQNLIEIAESSSDARLIRFEIGRRIKNLVDLPADMIQGKQRDIDIVNYELMSCETTDQLSETIDNMTKITTIPSITTWCLLFEKFQSKECKSQLIQEMVKRRISTNAIQKHIVNWQLELCDGDSVGVLKWLRDQKLVIMPAIFKFLVGLNNNILLDTILKLNFDAKVDKNKELHRIAELTLKKRNQQHDKENETNIIEDKADETKTNHSKKT</sequence>
<dbReference type="Proteomes" id="UP001165064">
    <property type="component" value="Unassembled WGS sequence"/>
</dbReference>
<dbReference type="EMBL" id="BSXS01004150">
    <property type="protein sequence ID" value="GME82543.1"/>
    <property type="molecule type" value="Genomic_DNA"/>
</dbReference>
<reference evidence="1" key="1">
    <citation type="submission" date="2023-04" db="EMBL/GenBank/DDBJ databases">
        <title>Ambrosiozyma monospora NBRC 10751.</title>
        <authorList>
            <person name="Ichikawa N."/>
            <person name="Sato H."/>
            <person name="Tonouchi N."/>
        </authorList>
    </citation>
    <scope>NUCLEOTIDE SEQUENCE</scope>
    <source>
        <strain evidence="1">NBRC 10751</strain>
    </source>
</reference>
<name>A0ACB5T6G5_AMBMO</name>
<protein>
    <submittedName>
        <fullName evidence="1">Unnamed protein product</fullName>
    </submittedName>
</protein>
<comment type="caution">
    <text evidence="1">The sequence shown here is derived from an EMBL/GenBank/DDBJ whole genome shotgun (WGS) entry which is preliminary data.</text>
</comment>
<evidence type="ECO:0000313" key="1">
    <source>
        <dbReference type="EMBL" id="GME82543.1"/>
    </source>
</evidence>
<gene>
    <name evidence="1" type="ORF">Amon02_000558500</name>
</gene>
<keyword evidence="2" id="KW-1185">Reference proteome</keyword>